<dbReference type="InterPro" id="IPR027417">
    <property type="entry name" value="P-loop_NTPase"/>
</dbReference>
<feature type="binding site" evidence="5">
    <location>
        <begin position="15"/>
        <end position="20"/>
    </location>
    <ligand>
        <name>ATP</name>
        <dbReference type="ChEBI" id="CHEBI:30616"/>
    </ligand>
</feature>
<organism evidence="7 8">
    <name type="scientific">Succinivibrio faecicola</name>
    <dbReference type="NCBI Taxonomy" id="2820300"/>
    <lineage>
        <taxon>Bacteria</taxon>
        <taxon>Pseudomonadati</taxon>
        <taxon>Pseudomonadota</taxon>
        <taxon>Gammaproteobacteria</taxon>
        <taxon>Aeromonadales</taxon>
        <taxon>Succinivibrionaceae</taxon>
        <taxon>Succinivibrio</taxon>
    </lineage>
</organism>
<dbReference type="SUPFAM" id="SSF52540">
    <property type="entry name" value="P-loop containing nucleoside triphosphate hydrolases"/>
    <property type="match status" value="1"/>
</dbReference>
<gene>
    <name evidence="5" type="primary">coaE</name>
    <name evidence="7" type="ORF">J5V48_08825</name>
</gene>
<dbReference type="RefSeq" id="WP_219938219.1">
    <property type="nucleotide sequence ID" value="NZ_JAGFNY010000042.1"/>
</dbReference>
<dbReference type="HAMAP" id="MF_00376">
    <property type="entry name" value="Dephospho_CoA_kinase"/>
    <property type="match status" value="1"/>
</dbReference>
<evidence type="ECO:0000256" key="1">
    <source>
        <dbReference type="ARBA" id="ARBA00009018"/>
    </source>
</evidence>
<evidence type="ECO:0000313" key="7">
    <source>
        <dbReference type="EMBL" id="MBW7570995.1"/>
    </source>
</evidence>
<comment type="pathway">
    <text evidence="5">Cofactor biosynthesis; coenzyme A biosynthesis; CoA from (R)-pantothenate: step 5/5.</text>
</comment>
<dbReference type="Pfam" id="PF01121">
    <property type="entry name" value="CoaE"/>
    <property type="match status" value="1"/>
</dbReference>
<evidence type="ECO:0000256" key="4">
    <source>
        <dbReference type="ARBA" id="ARBA00022993"/>
    </source>
</evidence>
<dbReference type="PANTHER" id="PTHR10695">
    <property type="entry name" value="DEPHOSPHO-COA KINASE-RELATED"/>
    <property type="match status" value="1"/>
</dbReference>
<dbReference type="NCBIfam" id="TIGR00152">
    <property type="entry name" value="dephospho-CoA kinase"/>
    <property type="match status" value="1"/>
</dbReference>
<comment type="caution">
    <text evidence="7">The sequence shown here is derived from an EMBL/GenBank/DDBJ whole genome shotgun (WGS) entry which is preliminary data.</text>
</comment>
<sequence length="207" mass="23665">MTQKKFIVGLTGGIASGKSAIATLFKRLGVNIVDADQVARDVVQKGTALLEKIRLTFGDEVILSDGSLNRKRLREIVFAQGAQDKLKTLNELMRNDIQSTIKKRIDEALGRYVIVMVPLLFEHHLENTVDRILVVDVDETLQKKRLCQRDNIDLELAENMIKNQVSRAFRLEHCHDLIKSDDSPLDKRFNVVLKLHKMYQQMAEQKN</sequence>
<comment type="catalytic activity">
    <reaction evidence="5">
        <text>3'-dephospho-CoA + ATP = ADP + CoA + H(+)</text>
        <dbReference type="Rhea" id="RHEA:18245"/>
        <dbReference type="ChEBI" id="CHEBI:15378"/>
        <dbReference type="ChEBI" id="CHEBI:30616"/>
        <dbReference type="ChEBI" id="CHEBI:57287"/>
        <dbReference type="ChEBI" id="CHEBI:57328"/>
        <dbReference type="ChEBI" id="CHEBI:456216"/>
        <dbReference type="EC" id="2.7.1.24"/>
    </reaction>
</comment>
<comment type="function">
    <text evidence="5">Catalyzes the phosphorylation of the 3'-hydroxyl group of dephosphocoenzyme A to form coenzyme A.</text>
</comment>
<keyword evidence="5" id="KW-0963">Cytoplasm</keyword>
<keyword evidence="8" id="KW-1185">Reference proteome</keyword>
<dbReference type="InterPro" id="IPR001977">
    <property type="entry name" value="Depp_CoAkinase"/>
</dbReference>
<keyword evidence="5 7" id="KW-0418">Kinase</keyword>
<keyword evidence="3 5" id="KW-0067">ATP-binding</keyword>
<evidence type="ECO:0000256" key="6">
    <source>
        <dbReference type="NCBIfam" id="TIGR00152"/>
    </source>
</evidence>
<dbReference type="EC" id="2.7.1.24" evidence="5 6"/>
<reference evidence="7 8" key="1">
    <citation type="submission" date="2021-03" db="EMBL/GenBank/DDBJ databases">
        <title>Succinivibrio sp. nov. isolated from feces of cow.</title>
        <authorList>
            <person name="Choi J.-Y."/>
        </authorList>
    </citation>
    <scope>NUCLEOTIDE SEQUENCE [LARGE SCALE GENOMIC DNA]</scope>
    <source>
        <strain evidence="7 8">AGMB01872</strain>
    </source>
</reference>
<name>A0ABS7DJG9_9GAMM</name>
<dbReference type="Proteomes" id="UP000731465">
    <property type="component" value="Unassembled WGS sequence"/>
</dbReference>
<dbReference type="Gene3D" id="3.40.50.300">
    <property type="entry name" value="P-loop containing nucleotide triphosphate hydrolases"/>
    <property type="match status" value="1"/>
</dbReference>
<keyword evidence="4 5" id="KW-0173">Coenzyme A biosynthesis</keyword>
<evidence type="ECO:0000313" key="8">
    <source>
        <dbReference type="Proteomes" id="UP000731465"/>
    </source>
</evidence>
<comment type="similarity">
    <text evidence="1 5">Belongs to the CoaE family.</text>
</comment>
<dbReference type="PROSITE" id="PS51219">
    <property type="entry name" value="DPCK"/>
    <property type="match status" value="1"/>
</dbReference>
<accession>A0ABS7DJG9</accession>
<comment type="subcellular location">
    <subcellularLocation>
        <location evidence="5">Cytoplasm</location>
    </subcellularLocation>
</comment>
<evidence type="ECO:0000256" key="3">
    <source>
        <dbReference type="ARBA" id="ARBA00022840"/>
    </source>
</evidence>
<keyword evidence="5 7" id="KW-0808">Transferase</keyword>
<dbReference type="PANTHER" id="PTHR10695:SF46">
    <property type="entry name" value="BIFUNCTIONAL COENZYME A SYNTHASE-RELATED"/>
    <property type="match status" value="1"/>
</dbReference>
<protein>
    <recommendedName>
        <fullName evidence="5 6">Dephospho-CoA kinase</fullName>
        <ecNumber evidence="5 6">2.7.1.24</ecNumber>
    </recommendedName>
    <alternativeName>
        <fullName evidence="5">Dephosphocoenzyme A kinase</fullName>
    </alternativeName>
</protein>
<dbReference type="GO" id="GO:0004140">
    <property type="term" value="F:dephospho-CoA kinase activity"/>
    <property type="evidence" value="ECO:0007669"/>
    <property type="project" value="UniProtKB-EC"/>
</dbReference>
<evidence type="ECO:0000256" key="5">
    <source>
        <dbReference type="HAMAP-Rule" id="MF_00376"/>
    </source>
</evidence>
<keyword evidence="2 5" id="KW-0547">Nucleotide-binding</keyword>
<evidence type="ECO:0000256" key="2">
    <source>
        <dbReference type="ARBA" id="ARBA00022741"/>
    </source>
</evidence>
<dbReference type="CDD" id="cd02022">
    <property type="entry name" value="DPCK"/>
    <property type="match status" value="1"/>
</dbReference>
<proteinExistence type="inferred from homology"/>
<dbReference type="EMBL" id="JAGFNY010000042">
    <property type="protein sequence ID" value="MBW7570995.1"/>
    <property type="molecule type" value="Genomic_DNA"/>
</dbReference>